<organism evidence="3 4">
    <name type="scientific">Trichoglossum hirsutum</name>
    <dbReference type="NCBI Taxonomy" id="265104"/>
    <lineage>
        <taxon>Eukaryota</taxon>
        <taxon>Fungi</taxon>
        <taxon>Dikarya</taxon>
        <taxon>Ascomycota</taxon>
        <taxon>Pezizomycotina</taxon>
        <taxon>Geoglossomycetes</taxon>
        <taxon>Geoglossales</taxon>
        <taxon>Geoglossaceae</taxon>
        <taxon>Trichoglossum</taxon>
    </lineage>
</organism>
<evidence type="ECO:0000256" key="2">
    <source>
        <dbReference type="SAM" id="MobiDB-lite"/>
    </source>
</evidence>
<dbReference type="InterPro" id="IPR011990">
    <property type="entry name" value="TPR-like_helical_dom_sf"/>
</dbReference>
<dbReference type="PROSITE" id="PS50005">
    <property type="entry name" value="TPR"/>
    <property type="match status" value="1"/>
</dbReference>
<gene>
    <name evidence="3" type="ORF">GP486_004247</name>
</gene>
<dbReference type="InterPro" id="IPR019734">
    <property type="entry name" value="TPR_rpt"/>
</dbReference>
<dbReference type="AlphaFoldDB" id="A0A9P8LBJ7"/>
<dbReference type="Gene3D" id="1.25.40.10">
    <property type="entry name" value="Tetratricopeptide repeat domain"/>
    <property type="match status" value="3"/>
</dbReference>
<dbReference type="PANTHER" id="PTHR23082:SF0">
    <property type="entry name" value="GENERAL TRANSCRIPTION FACTOR 3C POLYPEPTIDE 3"/>
    <property type="match status" value="1"/>
</dbReference>
<dbReference type="PANTHER" id="PTHR23082">
    <property type="entry name" value="TRANSCRIPTION INITIATION FACTOR IIIC TFIIIC , POLYPEPTIDE 3-RELATED"/>
    <property type="match status" value="1"/>
</dbReference>
<comment type="caution">
    <text evidence="3">The sequence shown here is derived from an EMBL/GenBank/DDBJ whole genome shotgun (WGS) entry which is preliminary data.</text>
</comment>
<proteinExistence type="predicted"/>
<name>A0A9P8LBJ7_9PEZI</name>
<evidence type="ECO:0000313" key="4">
    <source>
        <dbReference type="Proteomes" id="UP000750711"/>
    </source>
</evidence>
<keyword evidence="4" id="KW-1185">Reference proteome</keyword>
<dbReference type="Pfam" id="PF13181">
    <property type="entry name" value="TPR_8"/>
    <property type="match status" value="1"/>
</dbReference>
<dbReference type="Proteomes" id="UP000750711">
    <property type="component" value="Unassembled WGS sequence"/>
</dbReference>
<dbReference type="GO" id="GO:0006383">
    <property type="term" value="P:transcription by RNA polymerase III"/>
    <property type="evidence" value="ECO:0007669"/>
    <property type="project" value="InterPro"/>
</dbReference>
<evidence type="ECO:0000313" key="3">
    <source>
        <dbReference type="EMBL" id="KAH0559240.1"/>
    </source>
</evidence>
<feature type="region of interest" description="Disordered" evidence="2">
    <location>
        <begin position="123"/>
        <end position="157"/>
    </location>
</feature>
<reference evidence="3" key="1">
    <citation type="submission" date="2021-03" db="EMBL/GenBank/DDBJ databases">
        <title>Comparative genomics and phylogenomic investigation of the class Geoglossomycetes provide insights into ecological specialization and systematics.</title>
        <authorList>
            <person name="Melie T."/>
            <person name="Pirro S."/>
            <person name="Miller A.N."/>
            <person name="Quandt A."/>
        </authorList>
    </citation>
    <scope>NUCLEOTIDE SEQUENCE</scope>
    <source>
        <strain evidence="3">CAQ_001_2017</strain>
    </source>
</reference>
<dbReference type="Pfam" id="PF14559">
    <property type="entry name" value="TPR_19"/>
    <property type="match status" value="1"/>
</dbReference>
<protein>
    <submittedName>
        <fullName evidence="3">Uncharacterized protein</fullName>
    </submittedName>
</protein>
<keyword evidence="1" id="KW-0802">TPR repeat</keyword>
<feature type="region of interest" description="Disordered" evidence="2">
    <location>
        <begin position="54"/>
        <end position="73"/>
    </location>
</feature>
<accession>A0A9P8LBJ7</accession>
<dbReference type="SUPFAM" id="SSF48452">
    <property type="entry name" value="TPR-like"/>
    <property type="match status" value="3"/>
</dbReference>
<dbReference type="SMART" id="SM00028">
    <property type="entry name" value="TPR"/>
    <property type="match status" value="8"/>
</dbReference>
<feature type="repeat" description="TPR" evidence="1">
    <location>
        <begin position="194"/>
        <end position="227"/>
    </location>
</feature>
<dbReference type="EMBL" id="JAGHQM010000647">
    <property type="protein sequence ID" value="KAH0559240.1"/>
    <property type="molecule type" value="Genomic_DNA"/>
</dbReference>
<sequence>MDHDTGFDGSPFEWTQHEFERGPIVHEGFIPQGGDDGEYGIEAEDNEFSIASYNGSYDAPTDDNSGMEENGYLHDAVPNQESSASEDYHSDDATSAGEVSDGADSEFYTLQEDVANFQQGIRGKAVGQDGRGRGRKGGPQQRGRGGRRRGGKTAESRPEIKILQTEANEAYVDRDYDKAISLLERLIKTNGEIYGAYTTLGEIHRERGNRQKSLTAFISAAHLKPNDAALWLKCASLALELSETDRAKYLSSAVYMFTNAIAADPGDFKSMFERASLYRELGHHGRAATAYEQMLKKLPHDTTVLRHLARVYIDLKQIGKAKQLYKESVAYYSSGEGILEEEGFSWSDVNIYIELFGHSREYGDGIRELKSLARWMLGRAEETYWDDVRNDDREWDSDDFPRRIKVNGFIPGNFPGISYGDGLPLELRVKLGLYRLKMDKSQVAEVLNHLAWLEPDDDGHGSKVYDYPDLFREAAEALNEAGFYKDALRFYEPLVNLDDYPDLEFYFRLAGCYRSAGHSKEAEECYQTIVANDEENIDARVSLAKLYEDLNMPEQAYAYVNEIILLRRQDKGTPTKRADHQGGGDWFAPARRASRIKRTGPPLATREQRRENERIRDENVRALYKKFQYLHPRARAGEEQILAEWMECSSDLIDDFRNSRVFYPYDKHMKFLGYSSAARKRALEGYRKRENILNDMEMMAERLQGSLEASGKQVENLPVPKDYRGISFNVWLDIFLEYALCLAKAGEMDETYEIIQATIDAIVFYHSRESMFEIHVCWFTCALLLNDDETICKVTRWFMSTYQLTTDSYRLYAALHRLCQGSASWYNAAPSQKYLLRQIRAMDQGLRTKQLKLPASERTANATADDQGMSVENADMDVALLVLYGHILYSGRGYGYALIYFFRAHKLDPQNPMINLSIGLSYLLLSLKRQTENRHYQIIQGFNFLFRYYDIRKESPHPEERQEAEYNIARAYHMLGLAHLGVPYYNKVLELSETLKVTGAREIFTADAAYNLQLIYAMAGNLELAKKITEKYLTI</sequence>
<dbReference type="GO" id="GO:0000127">
    <property type="term" value="C:transcription factor TFIIIC complex"/>
    <property type="evidence" value="ECO:0007669"/>
    <property type="project" value="TreeGrafter"/>
</dbReference>
<dbReference type="InterPro" id="IPR039340">
    <property type="entry name" value="Tfc4/TFIIIC-102/Sfc4"/>
</dbReference>
<evidence type="ECO:0000256" key="1">
    <source>
        <dbReference type="PROSITE-ProRule" id="PRU00339"/>
    </source>
</evidence>
<dbReference type="Pfam" id="PF13432">
    <property type="entry name" value="TPR_16"/>
    <property type="match status" value="1"/>
</dbReference>
<feature type="region of interest" description="Disordered" evidence="2">
    <location>
        <begin position="80"/>
        <end position="101"/>
    </location>
</feature>